<dbReference type="NCBIfam" id="NF009729">
    <property type="entry name" value="PRK13254.1-3"/>
    <property type="match status" value="1"/>
</dbReference>
<evidence type="ECO:0000256" key="3">
    <source>
        <dbReference type="ARBA" id="ARBA00022519"/>
    </source>
</evidence>
<dbReference type="GO" id="GO:0020037">
    <property type="term" value="F:heme binding"/>
    <property type="evidence" value="ECO:0007669"/>
    <property type="project" value="InterPro"/>
</dbReference>
<evidence type="ECO:0000256" key="13">
    <source>
        <dbReference type="HAMAP-Rule" id="MF_01959"/>
    </source>
</evidence>
<dbReference type="OrthoDB" id="9793584at2"/>
<keyword evidence="2 13" id="KW-1003">Cell membrane</keyword>
<comment type="similarity">
    <text evidence="13">Belongs to the CcmE/CycJ family.</text>
</comment>
<evidence type="ECO:0000256" key="5">
    <source>
        <dbReference type="ARBA" id="ARBA00022692"/>
    </source>
</evidence>
<dbReference type="GO" id="GO:0005886">
    <property type="term" value="C:plasma membrane"/>
    <property type="evidence" value="ECO:0007669"/>
    <property type="project" value="UniProtKB-SubCell"/>
</dbReference>
<evidence type="ECO:0000256" key="9">
    <source>
        <dbReference type="ARBA" id="ARBA00022989"/>
    </source>
</evidence>
<keyword evidence="7 13" id="KW-0201">Cytochrome c-type biogenesis</keyword>
<evidence type="ECO:0000256" key="11">
    <source>
        <dbReference type="ARBA" id="ARBA00023136"/>
    </source>
</evidence>
<keyword evidence="3" id="KW-0997">Cell inner membrane</keyword>
<dbReference type="FunFam" id="2.40.50.140:FF:000104">
    <property type="entry name" value="Cytochrome c-type biogenesis protein CcmE"/>
    <property type="match status" value="1"/>
</dbReference>
<protein>
    <recommendedName>
        <fullName evidence="13">Cytochrome c-type biogenesis protein CcmE</fullName>
    </recommendedName>
    <alternativeName>
        <fullName evidence="13">Cytochrome c maturation protein E</fullName>
    </alternativeName>
    <alternativeName>
        <fullName evidence="13">Heme chaperone CcmE</fullName>
    </alternativeName>
</protein>
<dbReference type="InterPro" id="IPR004329">
    <property type="entry name" value="CcmE"/>
</dbReference>
<dbReference type="STRING" id="108003.B1C78_06205"/>
<dbReference type="GO" id="GO:0017003">
    <property type="term" value="P:protein-heme linkage"/>
    <property type="evidence" value="ECO:0007669"/>
    <property type="project" value="UniProtKB-UniRule"/>
</dbReference>
<evidence type="ECO:0000256" key="7">
    <source>
        <dbReference type="ARBA" id="ARBA00022748"/>
    </source>
</evidence>
<feature type="binding site" description="axial binding residue" evidence="13 14">
    <location>
        <position position="127"/>
    </location>
    <ligand>
        <name>heme</name>
        <dbReference type="ChEBI" id="CHEBI:30413"/>
    </ligand>
    <ligandPart>
        <name>Fe</name>
        <dbReference type="ChEBI" id="CHEBI:18248"/>
    </ligandPart>
</feature>
<dbReference type="Proteomes" id="UP000189462">
    <property type="component" value="Unassembled WGS sequence"/>
</dbReference>
<dbReference type="RefSeq" id="WP_077278270.1">
    <property type="nucleotide sequence ID" value="NZ_MVBK01000035.1"/>
</dbReference>
<keyword evidence="8 13" id="KW-0735">Signal-anchor</keyword>
<evidence type="ECO:0000256" key="1">
    <source>
        <dbReference type="ARBA" id="ARBA00004533"/>
    </source>
</evidence>
<gene>
    <name evidence="13" type="primary">ccmE</name>
    <name evidence="13" type="synonym">cycJ</name>
    <name evidence="15" type="ORF">B1C78_06205</name>
</gene>
<evidence type="ECO:0000256" key="14">
    <source>
        <dbReference type="PIRSR" id="PIRSR604329-50"/>
    </source>
</evidence>
<dbReference type="InterPro" id="IPR036127">
    <property type="entry name" value="CcmE-like_sf"/>
</dbReference>
<keyword evidence="10 13" id="KW-0408">Iron</keyword>
<comment type="subcellular location">
    <subcellularLocation>
        <location evidence="1">Cell inner membrane</location>
    </subcellularLocation>
    <subcellularLocation>
        <location evidence="13">Cell membrane</location>
        <topology evidence="13">Single-pass type II membrane protein</topology>
    </subcellularLocation>
</comment>
<proteinExistence type="inferred from homology"/>
<evidence type="ECO:0000256" key="2">
    <source>
        <dbReference type="ARBA" id="ARBA00022475"/>
    </source>
</evidence>
<evidence type="ECO:0000313" key="16">
    <source>
        <dbReference type="Proteomes" id="UP000189462"/>
    </source>
</evidence>
<evidence type="ECO:0000256" key="8">
    <source>
        <dbReference type="ARBA" id="ARBA00022968"/>
    </source>
</evidence>
<dbReference type="Pfam" id="PF03100">
    <property type="entry name" value="CcmE"/>
    <property type="match status" value="1"/>
</dbReference>
<keyword evidence="6 13" id="KW-0479">Metal-binding</keyword>
<keyword evidence="11 13" id="KW-0472">Membrane</keyword>
<dbReference type="EMBL" id="MVBK01000035">
    <property type="protein sequence ID" value="OOG25691.1"/>
    <property type="molecule type" value="Genomic_DNA"/>
</dbReference>
<dbReference type="SUPFAM" id="SSF82093">
    <property type="entry name" value="Heme chaperone CcmE"/>
    <property type="match status" value="1"/>
</dbReference>
<evidence type="ECO:0000256" key="12">
    <source>
        <dbReference type="ARBA" id="ARBA00056663"/>
    </source>
</evidence>
<keyword evidence="9 13" id="KW-1133">Transmembrane helix</keyword>
<organism evidence="15 16">
    <name type="scientific">Thioalkalivibrio denitrificans</name>
    <dbReference type="NCBI Taxonomy" id="108003"/>
    <lineage>
        <taxon>Bacteria</taxon>
        <taxon>Pseudomonadati</taxon>
        <taxon>Pseudomonadota</taxon>
        <taxon>Gammaproteobacteria</taxon>
        <taxon>Chromatiales</taxon>
        <taxon>Ectothiorhodospiraceae</taxon>
        <taxon>Thioalkalivibrio</taxon>
    </lineage>
</organism>
<dbReference type="AlphaFoldDB" id="A0A1V3NKW3"/>
<dbReference type="GO" id="GO:0017004">
    <property type="term" value="P:cytochrome complex assembly"/>
    <property type="evidence" value="ECO:0007669"/>
    <property type="project" value="UniProtKB-KW"/>
</dbReference>
<name>A0A1V3NKW3_9GAMM</name>
<dbReference type="HAMAP" id="MF_01959">
    <property type="entry name" value="CcmE"/>
    <property type="match status" value="1"/>
</dbReference>
<dbReference type="GO" id="GO:0046872">
    <property type="term" value="F:metal ion binding"/>
    <property type="evidence" value="ECO:0007669"/>
    <property type="project" value="UniProtKB-KW"/>
</dbReference>
<keyword evidence="4 13" id="KW-0349">Heme</keyword>
<dbReference type="PANTHER" id="PTHR34128">
    <property type="entry name" value="CYTOCHROME C-TYPE BIOGENESIS PROTEIN CCME HOMOLOG, MITOCHONDRIAL"/>
    <property type="match status" value="1"/>
</dbReference>
<dbReference type="Gene3D" id="2.40.50.140">
    <property type="entry name" value="Nucleic acid-binding proteins"/>
    <property type="match status" value="1"/>
</dbReference>
<evidence type="ECO:0000256" key="10">
    <source>
        <dbReference type="ARBA" id="ARBA00023004"/>
    </source>
</evidence>
<keyword evidence="16" id="KW-1185">Reference proteome</keyword>
<keyword evidence="5 13" id="KW-0812">Transmembrane</keyword>
<evidence type="ECO:0000256" key="4">
    <source>
        <dbReference type="ARBA" id="ARBA00022617"/>
    </source>
</evidence>
<reference evidence="15 16" key="1">
    <citation type="submission" date="2017-02" db="EMBL/GenBank/DDBJ databases">
        <title>Genomic diversity within the haloalkaliphilic genus Thioalkalivibrio.</title>
        <authorList>
            <person name="Ahn A.-C."/>
            <person name="Meier-Kolthoff J."/>
            <person name="Overmars L."/>
            <person name="Richter M."/>
            <person name="Woyke T."/>
            <person name="Sorokin D.Y."/>
            <person name="Muyzer G."/>
        </authorList>
    </citation>
    <scope>NUCLEOTIDE SEQUENCE [LARGE SCALE GENOMIC DNA]</scope>
    <source>
        <strain evidence="15 16">ALJD</strain>
    </source>
</reference>
<evidence type="ECO:0000256" key="6">
    <source>
        <dbReference type="ARBA" id="ARBA00022723"/>
    </source>
</evidence>
<evidence type="ECO:0000313" key="15">
    <source>
        <dbReference type="EMBL" id="OOG25691.1"/>
    </source>
</evidence>
<sequence>MTKRQKRLTLVLGVLAGVAIATGLILNAFRDAMVFFVTPSEVMAMTEMPERKFRIGGLVEAGSVVRDQQTVQVTFRVTDTAVSVPVTFEGILPDLFREGQGVVAEGRIDSQGVFHADKVLARHDEEYMPAEAQAAIERAGHPPGAGKGY</sequence>
<dbReference type="NCBIfam" id="NF009727">
    <property type="entry name" value="PRK13254.1-1"/>
    <property type="match status" value="1"/>
</dbReference>
<dbReference type="PANTHER" id="PTHR34128:SF2">
    <property type="entry name" value="CYTOCHROME C-TYPE BIOGENESIS PROTEIN CCME HOMOLOG, MITOCHONDRIAL"/>
    <property type="match status" value="1"/>
</dbReference>
<feature type="topological domain" description="Extracellular" evidence="13">
    <location>
        <begin position="29"/>
        <end position="149"/>
    </location>
</feature>
<feature type="binding site" description="covalent" evidence="13 14">
    <location>
        <position position="123"/>
    </location>
    <ligand>
        <name>heme</name>
        <dbReference type="ChEBI" id="CHEBI:30413"/>
    </ligand>
</feature>
<dbReference type="NCBIfam" id="NF009731">
    <property type="entry name" value="PRK13254.1-5"/>
    <property type="match status" value="1"/>
</dbReference>
<dbReference type="InterPro" id="IPR012340">
    <property type="entry name" value="NA-bd_OB-fold"/>
</dbReference>
<comment type="function">
    <text evidence="12 13">Heme chaperone required for the biogenesis of c-type cytochromes. Transiently binds heme delivered by CcmC and transfers the heme to apo-cytochromes in a process facilitated by CcmF and CcmH.</text>
</comment>
<comment type="caution">
    <text evidence="15">The sequence shown here is derived from an EMBL/GenBank/DDBJ whole genome shotgun (WGS) entry which is preliminary data.</text>
</comment>
<feature type="topological domain" description="Cytoplasmic" evidence="13">
    <location>
        <begin position="1"/>
        <end position="7"/>
    </location>
</feature>
<accession>A0A1V3NKW3</accession>